<name>A0ABV5N4S9_9ACTN</name>
<accession>A0ABV5N4S9</accession>
<reference evidence="2 3" key="1">
    <citation type="submission" date="2024-09" db="EMBL/GenBank/DDBJ databases">
        <authorList>
            <person name="Sun Q."/>
            <person name="Mori K."/>
        </authorList>
    </citation>
    <scope>NUCLEOTIDE SEQUENCE [LARGE SCALE GENOMIC DNA]</scope>
    <source>
        <strain evidence="2 3">JCM 6917</strain>
    </source>
</reference>
<dbReference type="Proteomes" id="UP001589709">
    <property type="component" value="Unassembled WGS sequence"/>
</dbReference>
<dbReference type="EMBL" id="JBHMCY010000035">
    <property type="protein sequence ID" value="MFB9464829.1"/>
    <property type="molecule type" value="Genomic_DNA"/>
</dbReference>
<evidence type="ECO:0000256" key="1">
    <source>
        <dbReference type="SAM" id="MobiDB-lite"/>
    </source>
</evidence>
<evidence type="ECO:0000313" key="2">
    <source>
        <dbReference type="EMBL" id="MFB9464829.1"/>
    </source>
</evidence>
<organism evidence="2 3">
    <name type="scientific">Streptomyces cinereospinus</name>
    <dbReference type="NCBI Taxonomy" id="285561"/>
    <lineage>
        <taxon>Bacteria</taxon>
        <taxon>Bacillati</taxon>
        <taxon>Actinomycetota</taxon>
        <taxon>Actinomycetes</taxon>
        <taxon>Kitasatosporales</taxon>
        <taxon>Streptomycetaceae</taxon>
        <taxon>Streptomyces</taxon>
    </lineage>
</organism>
<dbReference type="RefSeq" id="WP_381347658.1">
    <property type="nucleotide sequence ID" value="NZ_JBHMCY010000035.1"/>
</dbReference>
<sequence>MAPSNTADVPGAWSGGTVREYIEGCSGGSSPATTRPAGPDGSLEG</sequence>
<comment type="caution">
    <text evidence="2">The sequence shown here is derived from an EMBL/GenBank/DDBJ whole genome shotgun (WGS) entry which is preliminary data.</text>
</comment>
<evidence type="ECO:0000313" key="3">
    <source>
        <dbReference type="Proteomes" id="UP001589709"/>
    </source>
</evidence>
<feature type="region of interest" description="Disordered" evidence="1">
    <location>
        <begin position="1"/>
        <end position="45"/>
    </location>
</feature>
<keyword evidence="3" id="KW-1185">Reference proteome</keyword>
<protein>
    <submittedName>
        <fullName evidence="2">Uncharacterized protein</fullName>
    </submittedName>
</protein>
<gene>
    <name evidence="2" type="ORF">ACFF45_19475</name>
</gene>
<proteinExistence type="predicted"/>